<proteinExistence type="inferred from homology"/>
<dbReference type="Gene3D" id="1.25.40.10">
    <property type="entry name" value="Tetratricopeptide repeat domain"/>
    <property type="match status" value="4"/>
</dbReference>
<feature type="repeat" description="PPR" evidence="3">
    <location>
        <begin position="381"/>
        <end position="415"/>
    </location>
</feature>
<evidence type="ECO:0000256" key="4">
    <source>
        <dbReference type="SAM" id="MobiDB-lite"/>
    </source>
</evidence>
<name>A0A9N7R802_STRHE</name>
<evidence type="ECO:0000256" key="1">
    <source>
        <dbReference type="ARBA" id="ARBA00007626"/>
    </source>
</evidence>
<protein>
    <submittedName>
        <fullName evidence="5">Pentatricopeptide repeat-containing protein</fullName>
    </submittedName>
</protein>
<evidence type="ECO:0000313" key="5">
    <source>
        <dbReference type="EMBL" id="CAA0816003.1"/>
    </source>
</evidence>
<keyword evidence="2" id="KW-0677">Repeat</keyword>
<keyword evidence="6" id="KW-1185">Reference proteome</keyword>
<feature type="compositionally biased region" description="Polar residues" evidence="4">
    <location>
        <begin position="1"/>
        <end position="14"/>
    </location>
</feature>
<feature type="repeat" description="PPR" evidence="3">
    <location>
        <begin position="416"/>
        <end position="450"/>
    </location>
</feature>
<reference evidence="5" key="1">
    <citation type="submission" date="2019-12" db="EMBL/GenBank/DDBJ databases">
        <authorList>
            <person name="Scholes J."/>
        </authorList>
    </citation>
    <scope>NUCLEOTIDE SEQUENCE</scope>
</reference>
<dbReference type="PROSITE" id="PS51375">
    <property type="entry name" value="PPR"/>
    <property type="match status" value="4"/>
</dbReference>
<feature type="repeat" description="PPR" evidence="3">
    <location>
        <begin position="312"/>
        <end position="346"/>
    </location>
</feature>
<comment type="caution">
    <text evidence="5">The sequence shown here is derived from an EMBL/GenBank/DDBJ whole genome shotgun (WGS) entry which is preliminary data.</text>
</comment>
<dbReference type="Pfam" id="PF13041">
    <property type="entry name" value="PPR_2"/>
    <property type="match status" value="2"/>
</dbReference>
<dbReference type="PANTHER" id="PTHR46128:SF82">
    <property type="entry name" value="PENTACOTRIPEPTIDE-REPEAT REGION OF PRORP DOMAIN-CONTAINING PROTEIN"/>
    <property type="match status" value="1"/>
</dbReference>
<dbReference type="PANTHER" id="PTHR46128">
    <property type="entry name" value="MITOCHONDRIAL GROUP I INTRON SPLICING FACTOR CCM1"/>
    <property type="match status" value="1"/>
</dbReference>
<dbReference type="InterPro" id="IPR050872">
    <property type="entry name" value="PPR_P_subfamily"/>
</dbReference>
<dbReference type="EMBL" id="CACSLK010013932">
    <property type="protein sequence ID" value="CAA0816003.1"/>
    <property type="molecule type" value="Genomic_DNA"/>
</dbReference>
<dbReference type="OrthoDB" id="185373at2759"/>
<comment type="similarity">
    <text evidence="1">Belongs to the PPR family. P subfamily.</text>
</comment>
<dbReference type="InterPro" id="IPR002885">
    <property type="entry name" value="PPR_rpt"/>
</dbReference>
<feature type="region of interest" description="Disordered" evidence="4">
    <location>
        <begin position="1"/>
        <end position="31"/>
    </location>
</feature>
<dbReference type="AlphaFoldDB" id="A0A9N7R802"/>
<evidence type="ECO:0000313" key="6">
    <source>
        <dbReference type="Proteomes" id="UP001153555"/>
    </source>
</evidence>
<feature type="region of interest" description="Disordered" evidence="4">
    <location>
        <begin position="461"/>
        <end position="481"/>
    </location>
</feature>
<feature type="compositionally biased region" description="Basic residues" evidence="4">
    <location>
        <begin position="471"/>
        <end position="481"/>
    </location>
</feature>
<dbReference type="InterPro" id="IPR011990">
    <property type="entry name" value="TPR-like_helical_dom_sf"/>
</dbReference>
<dbReference type="Pfam" id="PF01535">
    <property type="entry name" value="PPR"/>
    <property type="match status" value="2"/>
</dbReference>
<gene>
    <name evidence="5" type="ORF">SHERM_15871</name>
</gene>
<feature type="repeat" description="PPR" evidence="3">
    <location>
        <begin position="277"/>
        <end position="311"/>
    </location>
</feature>
<evidence type="ECO:0000256" key="3">
    <source>
        <dbReference type="PROSITE-ProRule" id="PRU00708"/>
    </source>
</evidence>
<accession>A0A9N7R802</accession>
<sequence length="481" mass="55209">MEFQSFHSPCSTGFTGRLGPPPENPPADTSVDGEALRIQTLLKTFSGEPTQKVSQQLDSSNLSLSQELVLNVLRRYRSEWKTAYLFFCWVLQSSTVLSSDTSIHNEILDILGRAKRFDEVHQVLDKMSERKNLVNEHTFATVVRRYVAAHKVDRAIDFYDNMGKFFGLDPDPSAFQKLLLSLCRYKHVEQAENLLLERRNEFQNDIKAWNIILYGWGLLRSLQNAKRVWEKIARLKCGPDKYTYAIFINILSKCGKTTTSVDLLRKMWADEGCGGPDVPTCNAVIDGLCFKKRIPEALEIFKEMGKMGCPPNVVTYNTLIKHMCKIRRMDKVHELLSEMEEKGGDCLPDSLTFGNLLRTAKNCDDVDWILERMRKIGCKMEGDAYILLLKLYMYSGEVERAKWVWAEMEREGFGPDRRSYTIFIHGYYDIGMSRPALELFDEMVSKGMVPEPSTEELVKDMRSGSNGVGLRSRRRRVLRAK</sequence>
<dbReference type="NCBIfam" id="TIGR00756">
    <property type="entry name" value="PPR"/>
    <property type="match status" value="4"/>
</dbReference>
<dbReference type="Proteomes" id="UP001153555">
    <property type="component" value="Unassembled WGS sequence"/>
</dbReference>
<organism evidence="5 6">
    <name type="scientific">Striga hermonthica</name>
    <name type="common">Purple witchweed</name>
    <name type="synonym">Buchnera hermonthica</name>
    <dbReference type="NCBI Taxonomy" id="68872"/>
    <lineage>
        <taxon>Eukaryota</taxon>
        <taxon>Viridiplantae</taxon>
        <taxon>Streptophyta</taxon>
        <taxon>Embryophyta</taxon>
        <taxon>Tracheophyta</taxon>
        <taxon>Spermatophyta</taxon>
        <taxon>Magnoliopsida</taxon>
        <taxon>eudicotyledons</taxon>
        <taxon>Gunneridae</taxon>
        <taxon>Pentapetalae</taxon>
        <taxon>asterids</taxon>
        <taxon>lamiids</taxon>
        <taxon>Lamiales</taxon>
        <taxon>Orobanchaceae</taxon>
        <taxon>Buchnereae</taxon>
        <taxon>Striga</taxon>
    </lineage>
</organism>
<evidence type="ECO:0000256" key="2">
    <source>
        <dbReference type="ARBA" id="ARBA00022737"/>
    </source>
</evidence>